<dbReference type="Proteomes" id="UP001165082">
    <property type="component" value="Unassembled WGS sequence"/>
</dbReference>
<accession>A0A9W7EB19</accession>
<evidence type="ECO:0000313" key="2">
    <source>
        <dbReference type="Proteomes" id="UP001165082"/>
    </source>
</evidence>
<name>A0A9W7EB19_9STRA</name>
<comment type="caution">
    <text evidence="1">The sequence shown here is derived from an EMBL/GenBank/DDBJ whole genome shotgun (WGS) entry which is preliminary data.</text>
</comment>
<proteinExistence type="predicted"/>
<sequence length="66" mass="7026">MVQGDIVALAAGTYKCSEGTCADYNTMVYLKDLHGRIACVDDYAGICVLDGENFRTGMILTGTATQ</sequence>
<gene>
    <name evidence="1" type="ORF">TrRE_jg2092</name>
</gene>
<dbReference type="AlphaFoldDB" id="A0A9W7EB19"/>
<reference evidence="1" key="1">
    <citation type="submission" date="2022-07" db="EMBL/GenBank/DDBJ databases">
        <title>Genome analysis of Parmales, a sister group of diatoms, reveals the evolutionary specialization of diatoms from phago-mixotrophs to photoautotrophs.</title>
        <authorList>
            <person name="Ban H."/>
            <person name="Sato S."/>
            <person name="Yoshikawa S."/>
            <person name="Kazumasa Y."/>
            <person name="Nakamura Y."/>
            <person name="Ichinomiya M."/>
            <person name="Saitoh K."/>
            <person name="Sato N."/>
            <person name="Blanc-Mathieu R."/>
            <person name="Endo H."/>
            <person name="Kuwata A."/>
            <person name="Ogata H."/>
        </authorList>
    </citation>
    <scope>NUCLEOTIDE SEQUENCE</scope>
</reference>
<keyword evidence="2" id="KW-1185">Reference proteome</keyword>
<dbReference type="EMBL" id="BRXZ01004156">
    <property type="protein sequence ID" value="GMH69553.1"/>
    <property type="molecule type" value="Genomic_DNA"/>
</dbReference>
<organism evidence="1 2">
    <name type="scientific">Triparma retinervis</name>
    <dbReference type="NCBI Taxonomy" id="2557542"/>
    <lineage>
        <taxon>Eukaryota</taxon>
        <taxon>Sar</taxon>
        <taxon>Stramenopiles</taxon>
        <taxon>Ochrophyta</taxon>
        <taxon>Bolidophyceae</taxon>
        <taxon>Parmales</taxon>
        <taxon>Triparmaceae</taxon>
        <taxon>Triparma</taxon>
    </lineage>
</organism>
<evidence type="ECO:0000313" key="1">
    <source>
        <dbReference type="EMBL" id="GMH69553.1"/>
    </source>
</evidence>
<protein>
    <submittedName>
        <fullName evidence="1">Uncharacterized protein</fullName>
    </submittedName>
</protein>